<evidence type="ECO:0000313" key="1">
    <source>
        <dbReference type="EMBL" id="PBK94398.1"/>
    </source>
</evidence>
<gene>
    <name evidence="1" type="ORF">ARMGADRAFT_1079089</name>
</gene>
<keyword evidence="2" id="KW-1185">Reference proteome</keyword>
<protein>
    <submittedName>
        <fullName evidence="1">Uncharacterized protein</fullName>
    </submittedName>
</protein>
<evidence type="ECO:0000313" key="2">
    <source>
        <dbReference type="Proteomes" id="UP000217790"/>
    </source>
</evidence>
<accession>A0A2H3DUB0</accession>
<dbReference type="Proteomes" id="UP000217790">
    <property type="component" value="Unassembled WGS sequence"/>
</dbReference>
<reference evidence="2" key="1">
    <citation type="journal article" date="2017" name="Nat. Ecol. Evol.">
        <title>Genome expansion and lineage-specific genetic innovations in the forest pathogenic fungi Armillaria.</title>
        <authorList>
            <person name="Sipos G."/>
            <person name="Prasanna A.N."/>
            <person name="Walter M.C."/>
            <person name="O'Connor E."/>
            <person name="Balint B."/>
            <person name="Krizsan K."/>
            <person name="Kiss B."/>
            <person name="Hess J."/>
            <person name="Varga T."/>
            <person name="Slot J."/>
            <person name="Riley R."/>
            <person name="Boka B."/>
            <person name="Rigling D."/>
            <person name="Barry K."/>
            <person name="Lee J."/>
            <person name="Mihaltcheva S."/>
            <person name="LaButti K."/>
            <person name="Lipzen A."/>
            <person name="Waldron R."/>
            <person name="Moloney N.M."/>
            <person name="Sperisen C."/>
            <person name="Kredics L."/>
            <person name="Vagvoelgyi C."/>
            <person name="Patrignani A."/>
            <person name="Fitzpatrick D."/>
            <person name="Nagy I."/>
            <person name="Doyle S."/>
            <person name="Anderson J.B."/>
            <person name="Grigoriev I.V."/>
            <person name="Gueldener U."/>
            <person name="Muensterkoetter M."/>
            <person name="Nagy L.G."/>
        </authorList>
    </citation>
    <scope>NUCLEOTIDE SEQUENCE [LARGE SCALE GENOMIC DNA]</scope>
    <source>
        <strain evidence="2">Ar21-2</strain>
    </source>
</reference>
<dbReference type="InParanoid" id="A0A2H3DUB0"/>
<dbReference type="AlphaFoldDB" id="A0A2H3DUB0"/>
<organism evidence="1 2">
    <name type="scientific">Armillaria gallica</name>
    <name type="common">Bulbous honey fungus</name>
    <name type="synonym">Armillaria bulbosa</name>
    <dbReference type="NCBI Taxonomy" id="47427"/>
    <lineage>
        <taxon>Eukaryota</taxon>
        <taxon>Fungi</taxon>
        <taxon>Dikarya</taxon>
        <taxon>Basidiomycota</taxon>
        <taxon>Agaricomycotina</taxon>
        <taxon>Agaricomycetes</taxon>
        <taxon>Agaricomycetidae</taxon>
        <taxon>Agaricales</taxon>
        <taxon>Marasmiineae</taxon>
        <taxon>Physalacriaceae</taxon>
        <taxon>Armillaria</taxon>
    </lineage>
</organism>
<dbReference type="EMBL" id="KZ293654">
    <property type="protein sequence ID" value="PBK94398.1"/>
    <property type="molecule type" value="Genomic_DNA"/>
</dbReference>
<sequence>MFVLPFLPADIEDLDVSLRQNAHTNVKDEPFSEPFYGSNNADAVSNCHVDLFDVLDQDYPMNVDSSSK</sequence>
<proteinExistence type="predicted"/>
<name>A0A2H3DUB0_ARMGA</name>